<organism evidence="1 2">
    <name type="scientific">Rhizopus stolonifer</name>
    <name type="common">Rhizopus nigricans</name>
    <dbReference type="NCBI Taxonomy" id="4846"/>
    <lineage>
        <taxon>Eukaryota</taxon>
        <taxon>Fungi</taxon>
        <taxon>Fungi incertae sedis</taxon>
        <taxon>Mucoromycota</taxon>
        <taxon>Mucoromycotina</taxon>
        <taxon>Mucoromycetes</taxon>
        <taxon>Mucorales</taxon>
        <taxon>Mucorineae</taxon>
        <taxon>Rhizopodaceae</taxon>
        <taxon>Rhizopus</taxon>
    </lineage>
</organism>
<dbReference type="GO" id="GO:0006644">
    <property type="term" value="P:phospholipid metabolic process"/>
    <property type="evidence" value="ECO:0007669"/>
    <property type="project" value="TreeGrafter"/>
</dbReference>
<dbReference type="GO" id="GO:0004620">
    <property type="term" value="F:phospholipase activity"/>
    <property type="evidence" value="ECO:0007669"/>
    <property type="project" value="InterPro"/>
</dbReference>
<comment type="caution">
    <text evidence="1">The sequence shown here is derived from an EMBL/GenBank/DDBJ whole genome shotgun (WGS) entry which is preliminary data.</text>
</comment>
<dbReference type="AlphaFoldDB" id="A0A367IR86"/>
<keyword evidence="2" id="KW-1185">Reference proteome</keyword>
<accession>A0A367IR86</accession>
<evidence type="ECO:0000313" key="1">
    <source>
        <dbReference type="EMBL" id="RCH80197.1"/>
    </source>
</evidence>
<gene>
    <name evidence="1" type="ORF">CU098_007625</name>
</gene>
<dbReference type="PANTHER" id="PTHR21325">
    <property type="entry name" value="PHOSPHOLIPASE B, PLB1"/>
    <property type="match status" value="1"/>
</dbReference>
<evidence type="ECO:0008006" key="3">
    <source>
        <dbReference type="Google" id="ProtNLM"/>
    </source>
</evidence>
<proteinExistence type="predicted"/>
<dbReference type="OrthoDB" id="10265800at2759"/>
<dbReference type="SUPFAM" id="SSF52266">
    <property type="entry name" value="SGNH hydrolase"/>
    <property type="match status" value="1"/>
</dbReference>
<dbReference type="InterPro" id="IPR038885">
    <property type="entry name" value="PLB1"/>
</dbReference>
<sequence>KNIPRVIVNLIGTFNVTQVYTVTAGQDYCKPFQHSDLIINTLECPCAIDPKNRPKIDEVAAGYTKQLNTIAKKYQSLQTDSFGVMYTPANIKVDTFPVQGLSNIDCFHPSELGHQYVAKTLWNSFFQPLASKPDVYTWDSDLPVYCPTETDRIQLN</sequence>
<dbReference type="STRING" id="4846.A0A367IR86"/>
<dbReference type="EMBL" id="PJQM01006129">
    <property type="protein sequence ID" value="RCH80197.1"/>
    <property type="molecule type" value="Genomic_DNA"/>
</dbReference>
<dbReference type="Proteomes" id="UP000253551">
    <property type="component" value="Unassembled WGS sequence"/>
</dbReference>
<protein>
    <recommendedName>
        <fullName evidence="3">SGNH hydrolase-type esterase domain-containing protein</fullName>
    </recommendedName>
</protein>
<reference evidence="1 2" key="1">
    <citation type="journal article" date="2018" name="G3 (Bethesda)">
        <title>Phylogenetic and Phylogenomic Definition of Rhizopus Species.</title>
        <authorList>
            <person name="Gryganskyi A.P."/>
            <person name="Golan J."/>
            <person name="Dolatabadi S."/>
            <person name="Mondo S."/>
            <person name="Robb S."/>
            <person name="Idnurm A."/>
            <person name="Muszewska A."/>
            <person name="Steczkiewicz K."/>
            <person name="Masonjones S."/>
            <person name="Liao H.L."/>
            <person name="Gajdeczka M.T."/>
            <person name="Anike F."/>
            <person name="Vuek A."/>
            <person name="Anishchenko I.M."/>
            <person name="Voigt K."/>
            <person name="de Hoog G.S."/>
            <person name="Smith M.E."/>
            <person name="Heitman J."/>
            <person name="Vilgalys R."/>
            <person name="Stajich J.E."/>
        </authorList>
    </citation>
    <scope>NUCLEOTIDE SEQUENCE [LARGE SCALE GENOMIC DNA]</scope>
    <source>
        <strain evidence="1 2">LSU 92-RS-03</strain>
    </source>
</reference>
<evidence type="ECO:0000313" key="2">
    <source>
        <dbReference type="Proteomes" id="UP000253551"/>
    </source>
</evidence>
<feature type="non-terminal residue" evidence="1">
    <location>
        <position position="1"/>
    </location>
</feature>
<dbReference type="PANTHER" id="PTHR21325:SF31">
    <property type="entry name" value="GH22081P-RELATED"/>
    <property type="match status" value="1"/>
</dbReference>
<name>A0A367IR86_RHIST</name>